<evidence type="ECO:0000313" key="6">
    <source>
        <dbReference type="Proteomes" id="UP001589890"/>
    </source>
</evidence>
<dbReference type="PROSITE" id="PS51257">
    <property type="entry name" value="PROKAR_LIPOPROTEIN"/>
    <property type="match status" value="1"/>
</dbReference>
<feature type="signal peptide" evidence="2">
    <location>
        <begin position="1"/>
        <end position="22"/>
    </location>
</feature>
<dbReference type="InterPro" id="IPR013595">
    <property type="entry name" value="Pept_S33_TAP-like_C"/>
</dbReference>
<dbReference type="PANTHER" id="PTHR43722">
    <property type="entry name" value="PROLINE IMINOPEPTIDASE"/>
    <property type="match status" value="1"/>
</dbReference>
<dbReference type="Proteomes" id="UP001589890">
    <property type="component" value="Unassembled WGS sequence"/>
</dbReference>
<feature type="region of interest" description="Disordered" evidence="1">
    <location>
        <begin position="21"/>
        <end position="56"/>
    </location>
</feature>
<organism evidence="5 6">
    <name type="scientific">Kribbella deserti</name>
    <dbReference type="NCBI Taxonomy" id="1926257"/>
    <lineage>
        <taxon>Bacteria</taxon>
        <taxon>Bacillati</taxon>
        <taxon>Actinomycetota</taxon>
        <taxon>Actinomycetes</taxon>
        <taxon>Propionibacteriales</taxon>
        <taxon>Kribbellaceae</taxon>
        <taxon>Kribbella</taxon>
    </lineage>
</organism>
<evidence type="ECO:0000313" key="5">
    <source>
        <dbReference type="EMBL" id="MFC0627877.1"/>
    </source>
</evidence>
<dbReference type="RefSeq" id="WP_380053121.1">
    <property type="nucleotide sequence ID" value="NZ_JBHLTC010000036.1"/>
</dbReference>
<keyword evidence="6" id="KW-1185">Reference proteome</keyword>
<feature type="domain" description="AB hydrolase-1" evidence="3">
    <location>
        <begin position="92"/>
        <end position="226"/>
    </location>
</feature>
<keyword evidence="5" id="KW-0378">Hydrolase</keyword>
<evidence type="ECO:0000256" key="1">
    <source>
        <dbReference type="SAM" id="MobiDB-lite"/>
    </source>
</evidence>
<dbReference type="Gene3D" id="3.40.50.1820">
    <property type="entry name" value="alpha/beta hydrolase"/>
    <property type="match status" value="1"/>
</dbReference>
<sequence length="473" mass="50499">MRNRLGALTALTVVLVSCVSPTATPTPSPAPSTTAPQPAVSGPKLENPQPCAETPGFTCTTLRVPIDHRRPNGRRLELSVAAADNADAPRGVLLLLAGGPGQPGVSLVNRIRTYFDPAVLAQYRLVMFDQRGTGPKGINCQELQKSVGGSDWLTPAAEAVTACSRQLGDDRHFYRSTDTVADIEWLRRALGQQRLTVDGVSYGTFTGAHYALSHPSRVRALILDSVVPFTGIDPFSVDLLASTRKVLAAACAKDPACTTDPVADLAWLIRNGQIDGKPINGINFVESLSVASVSSVNPAFRGIPKMLNDARNGDTARLKTLLERFTTLGTPADQLSAGLHLATLCADMRLPWGSSETPLALRPAALDRAVARLDPAELYPYDVRTARAMLLIEGCLRWEPARASTYSKLPRLVPPTLILHGTNDLFVPVEGAEWTKRQAPRGELVVVPGGGHGIQGSPADPAGKNAVRSFLLR</sequence>
<dbReference type="InterPro" id="IPR000073">
    <property type="entry name" value="AB_hydrolase_1"/>
</dbReference>
<protein>
    <submittedName>
        <fullName evidence="5">Alpha/beta fold hydrolase</fullName>
    </submittedName>
</protein>
<gene>
    <name evidence="5" type="ORF">ACFFGN_27635</name>
</gene>
<reference evidence="5 6" key="1">
    <citation type="submission" date="2024-09" db="EMBL/GenBank/DDBJ databases">
        <authorList>
            <person name="Sun Q."/>
            <person name="Mori K."/>
        </authorList>
    </citation>
    <scope>NUCLEOTIDE SEQUENCE [LARGE SCALE GENOMIC DNA]</scope>
    <source>
        <strain evidence="5 6">CGMCC 1.15906</strain>
    </source>
</reference>
<dbReference type="EMBL" id="JBHLTC010000036">
    <property type="protein sequence ID" value="MFC0627877.1"/>
    <property type="molecule type" value="Genomic_DNA"/>
</dbReference>
<proteinExistence type="predicted"/>
<evidence type="ECO:0000256" key="2">
    <source>
        <dbReference type="SAM" id="SignalP"/>
    </source>
</evidence>
<feature type="domain" description="Peptidase S33 tripeptidyl aminopeptidase-like C-terminal" evidence="4">
    <location>
        <begin position="392"/>
        <end position="472"/>
    </location>
</feature>
<dbReference type="PANTHER" id="PTHR43722:SF1">
    <property type="entry name" value="PROLINE IMINOPEPTIDASE"/>
    <property type="match status" value="1"/>
</dbReference>
<dbReference type="GO" id="GO:0016787">
    <property type="term" value="F:hydrolase activity"/>
    <property type="evidence" value="ECO:0007669"/>
    <property type="project" value="UniProtKB-KW"/>
</dbReference>
<accession>A0ABV6QWA2</accession>
<dbReference type="SUPFAM" id="SSF53474">
    <property type="entry name" value="alpha/beta-Hydrolases"/>
    <property type="match status" value="1"/>
</dbReference>
<evidence type="ECO:0000259" key="4">
    <source>
        <dbReference type="Pfam" id="PF08386"/>
    </source>
</evidence>
<comment type="caution">
    <text evidence="5">The sequence shown here is derived from an EMBL/GenBank/DDBJ whole genome shotgun (WGS) entry which is preliminary data.</text>
</comment>
<dbReference type="InterPro" id="IPR029058">
    <property type="entry name" value="AB_hydrolase_fold"/>
</dbReference>
<dbReference type="Pfam" id="PF08386">
    <property type="entry name" value="Abhydrolase_4"/>
    <property type="match status" value="1"/>
</dbReference>
<dbReference type="InterPro" id="IPR005944">
    <property type="entry name" value="Pro_iminopeptidase"/>
</dbReference>
<feature type="chain" id="PRO_5046476747" evidence="2">
    <location>
        <begin position="23"/>
        <end position="473"/>
    </location>
</feature>
<name>A0ABV6QWA2_9ACTN</name>
<keyword evidence="2" id="KW-0732">Signal</keyword>
<dbReference type="Pfam" id="PF00561">
    <property type="entry name" value="Abhydrolase_1"/>
    <property type="match status" value="1"/>
</dbReference>
<evidence type="ECO:0000259" key="3">
    <source>
        <dbReference type="Pfam" id="PF00561"/>
    </source>
</evidence>